<protein>
    <submittedName>
        <fullName evidence="1">Uncharacterized protein</fullName>
    </submittedName>
</protein>
<organism evidence="1 2">
    <name type="scientific">Russula earlei</name>
    <dbReference type="NCBI Taxonomy" id="71964"/>
    <lineage>
        <taxon>Eukaryota</taxon>
        <taxon>Fungi</taxon>
        <taxon>Dikarya</taxon>
        <taxon>Basidiomycota</taxon>
        <taxon>Agaricomycotina</taxon>
        <taxon>Agaricomycetes</taxon>
        <taxon>Russulales</taxon>
        <taxon>Russulaceae</taxon>
        <taxon>Russula</taxon>
    </lineage>
</organism>
<reference evidence="1" key="1">
    <citation type="submission" date="2021-03" db="EMBL/GenBank/DDBJ databases">
        <title>Evolutionary priming and transition to the ectomycorrhizal habit in an iconic lineage of mushroom-forming fungi: is preadaptation a requirement?</title>
        <authorList>
            <consortium name="DOE Joint Genome Institute"/>
            <person name="Looney B.P."/>
            <person name="Miyauchi S."/>
            <person name="Morin E."/>
            <person name="Drula E."/>
            <person name="Courty P.E."/>
            <person name="Chicoki N."/>
            <person name="Fauchery L."/>
            <person name="Kohler A."/>
            <person name="Kuo A."/>
            <person name="LaButti K."/>
            <person name="Pangilinan J."/>
            <person name="Lipzen A."/>
            <person name="Riley R."/>
            <person name="Andreopoulos W."/>
            <person name="He G."/>
            <person name="Johnson J."/>
            <person name="Barry K.W."/>
            <person name="Grigoriev I.V."/>
            <person name="Nagy L."/>
            <person name="Hibbett D."/>
            <person name="Henrissat B."/>
            <person name="Matheny P.B."/>
            <person name="Labbe J."/>
            <person name="Martin A.F."/>
        </authorList>
    </citation>
    <scope>NUCLEOTIDE SEQUENCE</scope>
    <source>
        <strain evidence="1">BPL698</strain>
    </source>
</reference>
<dbReference type="EMBL" id="JAGFNK010000010">
    <property type="protein sequence ID" value="KAI9512276.1"/>
    <property type="molecule type" value="Genomic_DNA"/>
</dbReference>
<comment type="caution">
    <text evidence="1">The sequence shown here is derived from an EMBL/GenBank/DDBJ whole genome shotgun (WGS) entry which is preliminary data.</text>
</comment>
<proteinExistence type="predicted"/>
<sequence>MTEHAHNNTPLVFVAPLGSTPCPRGLGRLSTRLRAYPSLLNWIVQHLLFDNLEQLIWMHTTKQNFTSGWYLAVHINSTCTTHPATQSHGLPDDLESFYWVLLYMVMKYQHPKFKDISQDMQDVFDGYRYTGHNHVAQGDKGKLLFLDTRVLSPTFIKQKIRSLPCREIIEGLRTIFQDLYHGSNVHLELCKLQEEEPDEKTLEACKKLSSSEWVLTLIEGRLKSNKWPNADGSLYKSFLGHDPMRSSCKHKAQDSTAAKEHEMSNKMHRGLFPPSGPSSSRCSFLAHSQDCPDLDSYEQVACPIPFELFAMRASDIHSQLPSTQTWFLVGKYKQDSIISMKNDG</sequence>
<name>A0ACC0UKT6_9AGAM</name>
<evidence type="ECO:0000313" key="2">
    <source>
        <dbReference type="Proteomes" id="UP001207468"/>
    </source>
</evidence>
<evidence type="ECO:0000313" key="1">
    <source>
        <dbReference type="EMBL" id="KAI9512276.1"/>
    </source>
</evidence>
<keyword evidence="2" id="KW-1185">Reference proteome</keyword>
<gene>
    <name evidence="1" type="ORF">F5148DRAFT_1146163</name>
</gene>
<accession>A0ACC0UKT6</accession>
<dbReference type="Proteomes" id="UP001207468">
    <property type="component" value="Unassembled WGS sequence"/>
</dbReference>